<dbReference type="EMBL" id="JALAZD010000001">
    <property type="protein sequence ID" value="MCI0127318.1"/>
    <property type="molecule type" value="Genomic_DNA"/>
</dbReference>
<dbReference type="AlphaFoldDB" id="A0AA41UBB0"/>
<protein>
    <submittedName>
        <fullName evidence="3">DUF2235 domain-containing protein</fullName>
    </submittedName>
</protein>
<feature type="domain" description="T6SS Phospholipase effector Tle1-like catalytic" evidence="2">
    <location>
        <begin position="2"/>
        <end position="292"/>
    </location>
</feature>
<feature type="region of interest" description="Disordered" evidence="1">
    <location>
        <begin position="377"/>
        <end position="400"/>
    </location>
</feature>
<proteinExistence type="predicted"/>
<evidence type="ECO:0000313" key="3">
    <source>
        <dbReference type="EMBL" id="MCI0127318.1"/>
    </source>
</evidence>
<dbReference type="Pfam" id="PF09994">
    <property type="entry name" value="T6SS_Tle1-like_cat"/>
    <property type="match status" value="1"/>
</dbReference>
<sequence>MKRLAVFCDGTWNRLSAEHPTNVVLAARSVLPYGTDGVPQVTYYDEGVGTTFLINQALERTLAGAFGWGLFDKIAAAYRFLVFNYDPGDEIYIFGFSRGAFTARSLAGLIRKCGIVTRDRLDKVEEAFKFYKDNSPEAHPDMERAQQFRLENSQDIIMKPEDRAFRQALGVPTALTNQPLFTLKYLGVWDTVGALGMPRYLLLERIFRTAAKYQFHDAALSSIVEAARHAVAIDEDRLSFEPALWDNVDDLNRIEGRAGNYHQLWFPGDHGSVGGGGDITGLSASPLVWIMDGASRQGLAFDRAALKAYTGERDDFAPLHNMTAPKSWTEIIYRRGARKGPARQADLGASSRARIARAASADWPIYRPAALSAFFERQSQTARRRSEERRPTEPSPSAPS</sequence>
<evidence type="ECO:0000259" key="2">
    <source>
        <dbReference type="Pfam" id="PF09994"/>
    </source>
</evidence>
<dbReference type="InterPro" id="IPR018712">
    <property type="entry name" value="Tle1-like_cat"/>
</dbReference>
<evidence type="ECO:0000256" key="1">
    <source>
        <dbReference type="SAM" id="MobiDB-lite"/>
    </source>
</evidence>
<name>A0AA41UBB0_9HYPH</name>
<organism evidence="3 4">
    <name type="scientific">Paradevosia shaoguanensis</name>
    <dbReference type="NCBI Taxonomy" id="1335043"/>
    <lineage>
        <taxon>Bacteria</taxon>
        <taxon>Pseudomonadati</taxon>
        <taxon>Pseudomonadota</taxon>
        <taxon>Alphaproteobacteria</taxon>
        <taxon>Hyphomicrobiales</taxon>
        <taxon>Devosiaceae</taxon>
        <taxon>Paradevosia</taxon>
    </lineage>
</organism>
<comment type="caution">
    <text evidence="3">The sequence shown here is derived from an EMBL/GenBank/DDBJ whole genome shotgun (WGS) entry which is preliminary data.</text>
</comment>
<keyword evidence="4" id="KW-1185">Reference proteome</keyword>
<dbReference type="Proteomes" id="UP001156140">
    <property type="component" value="Unassembled WGS sequence"/>
</dbReference>
<dbReference type="SUPFAM" id="SSF53474">
    <property type="entry name" value="alpha/beta-Hydrolases"/>
    <property type="match status" value="1"/>
</dbReference>
<dbReference type="PANTHER" id="PTHR33840:SF1">
    <property type="entry name" value="TLE1 PHOSPHOLIPASE DOMAIN-CONTAINING PROTEIN"/>
    <property type="match status" value="1"/>
</dbReference>
<accession>A0AA41UBB0</accession>
<evidence type="ECO:0000313" key="4">
    <source>
        <dbReference type="Proteomes" id="UP001156140"/>
    </source>
</evidence>
<dbReference type="PANTHER" id="PTHR33840">
    <property type="match status" value="1"/>
</dbReference>
<gene>
    <name evidence="3" type="ORF">ML536_10825</name>
</gene>
<reference evidence="3" key="1">
    <citation type="submission" date="2022-03" db="EMBL/GenBank/DDBJ databases">
        <title>The complete genome sequence of a Methyloterrigena soli.</title>
        <authorList>
            <person name="Zi Z."/>
        </authorList>
    </citation>
    <scope>NUCLEOTIDE SEQUENCE</scope>
    <source>
        <strain evidence="3">M48</strain>
    </source>
</reference>
<dbReference type="RefSeq" id="WP_052015480.1">
    <property type="nucleotide sequence ID" value="NZ_JAKETQ010000001.1"/>
</dbReference>
<dbReference type="InterPro" id="IPR029058">
    <property type="entry name" value="AB_hydrolase_fold"/>
</dbReference>